<comment type="caution">
    <text evidence="2">The sequence shown here is derived from an EMBL/GenBank/DDBJ whole genome shotgun (WGS) entry which is preliminary data.</text>
</comment>
<evidence type="ECO:0000313" key="3">
    <source>
        <dbReference type="Proteomes" id="UP001448207"/>
    </source>
</evidence>
<keyword evidence="2" id="KW-0540">Nuclease</keyword>
<sequence length="427" mass="47853">MSALTLNVSIASLNCNSLAKLSDPSRRSDLIRFLRQTSSDIIALQETYASASLSTVIHNQFRASSSLWTYRCGLVTLSPLLSLERIPIPEDDRAILAKETHTSSSFDPFFVLVGYAPASPAARPAFYSDLQSFAILNNPTIRDRLFILGDFNFSFLNPTSLRTAPLPWQHYLGSYFVNCHTSLDSTPLPTFNRSSSTTTIDYIFAPYSMSSSIVNHDVQFISRLWTDHALLQATICLGTSDKGRGLWRAHPSLASNPAFLSALDSALTRLFPLLPQDDPQRQWEVVKATMIRTAKKFGGRYTTYRKKLLKSLQSKRSRFLRSKPILAARLLLLPKYDQQIAAIQQELVDTASLRAGLRWREHGETSAGYLKKAIGIRTQQQYMPPLYHPDTNVLCTTPDTMMTVTTAFYSSLFSPDPIDDHAVDQLL</sequence>
<dbReference type="Pfam" id="PF03372">
    <property type="entry name" value="Exo_endo_phos"/>
    <property type="match status" value="1"/>
</dbReference>
<dbReference type="InterPro" id="IPR036691">
    <property type="entry name" value="Endo/exonu/phosph_ase_sf"/>
</dbReference>
<keyword evidence="2" id="KW-0378">Hydrolase</keyword>
<feature type="domain" description="Endonuclease/exonuclease/phosphatase" evidence="1">
    <location>
        <begin position="11"/>
        <end position="206"/>
    </location>
</feature>
<name>A0ABR3AZH2_PHYBL</name>
<evidence type="ECO:0000313" key="2">
    <source>
        <dbReference type="EMBL" id="KAL0085529.1"/>
    </source>
</evidence>
<proteinExistence type="predicted"/>
<dbReference type="Gene3D" id="3.60.10.10">
    <property type="entry name" value="Endonuclease/exonuclease/phosphatase"/>
    <property type="match status" value="1"/>
</dbReference>
<feature type="non-terminal residue" evidence="2">
    <location>
        <position position="427"/>
    </location>
</feature>
<gene>
    <name evidence="2" type="ORF">J3Q64DRAFT_1678414</name>
</gene>
<dbReference type="EMBL" id="JBCLYO010000010">
    <property type="protein sequence ID" value="KAL0085529.1"/>
    <property type="molecule type" value="Genomic_DNA"/>
</dbReference>
<evidence type="ECO:0000259" key="1">
    <source>
        <dbReference type="Pfam" id="PF03372"/>
    </source>
</evidence>
<dbReference type="InterPro" id="IPR005135">
    <property type="entry name" value="Endo/exonuclease/phosphatase"/>
</dbReference>
<dbReference type="SUPFAM" id="SSF56219">
    <property type="entry name" value="DNase I-like"/>
    <property type="match status" value="1"/>
</dbReference>
<keyword evidence="2" id="KW-0255">Endonuclease</keyword>
<reference evidence="2 3" key="1">
    <citation type="submission" date="2024-04" db="EMBL/GenBank/DDBJ databases">
        <title>Symmetric and asymmetric DNA N6-adenine methylation regulates different biological responses in Mucorales.</title>
        <authorList>
            <consortium name="Lawrence Berkeley National Laboratory"/>
            <person name="Lax C."/>
            <person name="Mondo S.J."/>
            <person name="Osorio-Concepcion M."/>
            <person name="Muszewska A."/>
            <person name="Corrochano-Luque M."/>
            <person name="Gutierrez G."/>
            <person name="Riley R."/>
            <person name="Lipzen A."/>
            <person name="Guo J."/>
            <person name="Hundley H."/>
            <person name="Amirebrahimi M."/>
            <person name="Ng V."/>
            <person name="Lorenzo-Gutierrez D."/>
            <person name="Binder U."/>
            <person name="Yang J."/>
            <person name="Song Y."/>
            <person name="Canovas D."/>
            <person name="Navarro E."/>
            <person name="Freitag M."/>
            <person name="Gabaldon T."/>
            <person name="Grigoriev I.V."/>
            <person name="Corrochano L.M."/>
            <person name="Nicolas F.E."/>
            <person name="Garre V."/>
        </authorList>
    </citation>
    <scope>NUCLEOTIDE SEQUENCE [LARGE SCALE GENOMIC DNA]</scope>
    <source>
        <strain evidence="2 3">L51</strain>
    </source>
</reference>
<protein>
    <submittedName>
        <fullName evidence="2">Endonuclease/exonuclease/phosphatase</fullName>
    </submittedName>
</protein>
<keyword evidence="3" id="KW-1185">Reference proteome</keyword>
<accession>A0ABR3AZH2</accession>
<organism evidence="2 3">
    <name type="scientific">Phycomyces blakesleeanus</name>
    <dbReference type="NCBI Taxonomy" id="4837"/>
    <lineage>
        <taxon>Eukaryota</taxon>
        <taxon>Fungi</taxon>
        <taxon>Fungi incertae sedis</taxon>
        <taxon>Mucoromycota</taxon>
        <taxon>Mucoromycotina</taxon>
        <taxon>Mucoromycetes</taxon>
        <taxon>Mucorales</taxon>
        <taxon>Phycomycetaceae</taxon>
        <taxon>Phycomyces</taxon>
    </lineage>
</organism>
<dbReference type="GO" id="GO:0004519">
    <property type="term" value="F:endonuclease activity"/>
    <property type="evidence" value="ECO:0007669"/>
    <property type="project" value="UniProtKB-KW"/>
</dbReference>
<dbReference type="Proteomes" id="UP001448207">
    <property type="component" value="Unassembled WGS sequence"/>
</dbReference>